<sequence length="267" mass="29388">MAHGNVIKKRLLATLSLLLGCAGGTATLFADRVLADDSTASLSSLTFITEEYPPYNYLDGDRIAGTSVELLQAMLAQMGTSLDKREIRYYPWVRGYELALQRPNTVLFSTTRTPSRESRFHWVGPIAQDHVVLLARQGANIRVTSVDDAVEQGLSVAVIREDIGAQALIEAGYPDALVRPAMDNRSALHMLLHERVDLWAYSTDVAQWIAEQAGYPAEIVVPLYTLSESYLYFALNPETDPRLVAQLQQAFERVTSLSLATQAGSDG</sequence>
<dbReference type="SMART" id="SM00062">
    <property type="entry name" value="PBPb"/>
    <property type="match status" value="1"/>
</dbReference>
<accession>A0A857GNY6</accession>
<protein>
    <submittedName>
        <fullName evidence="3">ABC transporter substrate-binding protein</fullName>
    </submittedName>
</protein>
<gene>
    <name evidence="3" type="ORF">CTT34_15185</name>
</gene>
<dbReference type="RefSeq" id="WP_159343175.1">
    <property type="nucleotide sequence ID" value="NZ_CP024621.1"/>
</dbReference>
<feature type="chain" id="PRO_5032273637" evidence="1">
    <location>
        <begin position="31"/>
        <end position="267"/>
    </location>
</feature>
<evidence type="ECO:0000256" key="1">
    <source>
        <dbReference type="SAM" id="SignalP"/>
    </source>
</evidence>
<proteinExistence type="predicted"/>
<dbReference type="SUPFAM" id="SSF53850">
    <property type="entry name" value="Periplasmic binding protein-like II"/>
    <property type="match status" value="1"/>
</dbReference>
<reference evidence="3 4" key="1">
    <citation type="submission" date="2017-10" db="EMBL/GenBank/DDBJ databases">
        <title>Coral associated bacteria.</title>
        <authorList>
            <person name="Wang X."/>
        </authorList>
    </citation>
    <scope>NUCLEOTIDE SEQUENCE [LARGE SCALE GENOMIC DNA]</scope>
    <source>
        <strain evidence="3 4">SCSIO 43005</strain>
    </source>
</reference>
<dbReference type="Pfam" id="PF00497">
    <property type="entry name" value="SBP_bac_3"/>
    <property type="match status" value="1"/>
</dbReference>
<dbReference type="InterPro" id="IPR001638">
    <property type="entry name" value="Solute-binding_3/MltF_N"/>
</dbReference>
<feature type="domain" description="Solute-binding protein family 3/N-terminal" evidence="2">
    <location>
        <begin position="44"/>
        <end position="265"/>
    </location>
</feature>
<evidence type="ECO:0000259" key="2">
    <source>
        <dbReference type="SMART" id="SM00062"/>
    </source>
</evidence>
<dbReference type="Proteomes" id="UP000463949">
    <property type="component" value="Chromosome"/>
</dbReference>
<name>A0A857GNY6_9GAMM</name>
<dbReference type="KEGG" id="hmd:CTT34_15185"/>
<dbReference type="PANTHER" id="PTHR38834:SF3">
    <property type="entry name" value="SOLUTE-BINDING PROTEIN FAMILY 3_N-TERMINAL DOMAIN-CONTAINING PROTEIN"/>
    <property type="match status" value="1"/>
</dbReference>
<keyword evidence="1" id="KW-0732">Signal</keyword>
<dbReference type="OrthoDB" id="8587856at2"/>
<dbReference type="PANTHER" id="PTHR38834">
    <property type="entry name" value="PERIPLASMIC SUBSTRATE BINDING PROTEIN FAMILY 3"/>
    <property type="match status" value="1"/>
</dbReference>
<dbReference type="EMBL" id="CP024621">
    <property type="protein sequence ID" value="QHD50932.1"/>
    <property type="molecule type" value="Genomic_DNA"/>
</dbReference>
<evidence type="ECO:0000313" key="4">
    <source>
        <dbReference type="Proteomes" id="UP000463949"/>
    </source>
</evidence>
<evidence type="ECO:0000313" key="3">
    <source>
        <dbReference type="EMBL" id="QHD50932.1"/>
    </source>
</evidence>
<dbReference type="AlphaFoldDB" id="A0A857GNY6"/>
<feature type="signal peptide" evidence="1">
    <location>
        <begin position="1"/>
        <end position="30"/>
    </location>
</feature>
<organism evidence="3 4">
    <name type="scientific">Vreelandella aquamarina</name>
    <dbReference type="NCBI Taxonomy" id="77097"/>
    <lineage>
        <taxon>Bacteria</taxon>
        <taxon>Pseudomonadati</taxon>
        <taxon>Pseudomonadota</taxon>
        <taxon>Gammaproteobacteria</taxon>
        <taxon>Oceanospirillales</taxon>
        <taxon>Halomonadaceae</taxon>
        <taxon>Vreelandella</taxon>
    </lineage>
</organism>
<dbReference type="Gene3D" id="3.40.190.10">
    <property type="entry name" value="Periplasmic binding protein-like II"/>
    <property type="match status" value="2"/>
</dbReference>